<feature type="transmembrane region" description="Helical" evidence="1">
    <location>
        <begin position="76"/>
        <end position="96"/>
    </location>
</feature>
<keyword evidence="1" id="KW-0472">Membrane</keyword>
<sequence length="97" mass="10997">MEKLVRYYKKTTSPTRHTVIYYSIAIPLLLFVECSGAFKSGPCTPNLDVLLFLLALIVTPVLFVISTVQLIRKGKLYLFSFIIHLSAFFTLVITLII</sequence>
<gene>
    <name evidence="2" type="ORF">CLV57_3656</name>
</gene>
<proteinExistence type="predicted"/>
<evidence type="ECO:0000313" key="3">
    <source>
        <dbReference type="Proteomes" id="UP000242687"/>
    </source>
</evidence>
<accession>A0A2H9VQC7</accession>
<organism evidence="2 3">
    <name type="scientific">Mucilaginibacter auburnensis</name>
    <dbReference type="NCBI Taxonomy" id="1457233"/>
    <lineage>
        <taxon>Bacteria</taxon>
        <taxon>Pseudomonadati</taxon>
        <taxon>Bacteroidota</taxon>
        <taxon>Sphingobacteriia</taxon>
        <taxon>Sphingobacteriales</taxon>
        <taxon>Sphingobacteriaceae</taxon>
        <taxon>Mucilaginibacter</taxon>
    </lineage>
</organism>
<reference evidence="2 3" key="1">
    <citation type="submission" date="2017-11" db="EMBL/GenBank/DDBJ databases">
        <title>Genomic Encyclopedia of Archaeal and Bacterial Type Strains, Phase II (KMG-II): From Individual Species to Whole Genera.</title>
        <authorList>
            <person name="Goeker M."/>
        </authorList>
    </citation>
    <scope>NUCLEOTIDE SEQUENCE [LARGE SCALE GENOMIC DNA]</scope>
    <source>
        <strain evidence="2 3">DSM 28175</strain>
    </source>
</reference>
<keyword evidence="3" id="KW-1185">Reference proteome</keyword>
<dbReference type="Proteomes" id="UP000242687">
    <property type="component" value="Unassembled WGS sequence"/>
</dbReference>
<comment type="caution">
    <text evidence="2">The sequence shown here is derived from an EMBL/GenBank/DDBJ whole genome shotgun (WGS) entry which is preliminary data.</text>
</comment>
<protein>
    <submittedName>
        <fullName evidence="2">Uncharacterized protein</fullName>
    </submittedName>
</protein>
<feature type="transmembrane region" description="Helical" evidence="1">
    <location>
        <begin position="20"/>
        <end position="38"/>
    </location>
</feature>
<dbReference type="EMBL" id="PGFJ01000002">
    <property type="protein sequence ID" value="PJJ80505.1"/>
    <property type="molecule type" value="Genomic_DNA"/>
</dbReference>
<keyword evidence="1" id="KW-0812">Transmembrane</keyword>
<keyword evidence="1" id="KW-1133">Transmembrane helix</keyword>
<evidence type="ECO:0000256" key="1">
    <source>
        <dbReference type="SAM" id="Phobius"/>
    </source>
</evidence>
<name>A0A2H9VQC7_9SPHI</name>
<feature type="transmembrane region" description="Helical" evidence="1">
    <location>
        <begin position="50"/>
        <end position="71"/>
    </location>
</feature>
<evidence type="ECO:0000313" key="2">
    <source>
        <dbReference type="EMBL" id="PJJ80505.1"/>
    </source>
</evidence>
<dbReference type="AlphaFoldDB" id="A0A2H9VQC7"/>